<reference evidence="8" key="1">
    <citation type="submission" date="2024-06" db="EMBL/GenBank/DDBJ databases">
        <title>The genome sequences of Kitasatospora sp. strain HUAS MG31.</title>
        <authorList>
            <person name="Mo P."/>
        </authorList>
    </citation>
    <scope>NUCLEOTIDE SEQUENCE</scope>
    <source>
        <strain evidence="8">HUAS MG31</strain>
    </source>
</reference>
<evidence type="ECO:0000256" key="5">
    <source>
        <dbReference type="ARBA" id="ARBA00022898"/>
    </source>
</evidence>
<gene>
    <name evidence="8" type="ORF">ABWK59_08635</name>
</gene>
<proteinExistence type="inferred from homology"/>
<dbReference type="EMBL" id="CP159872">
    <property type="protein sequence ID" value="XCM78990.1"/>
    <property type="molecule type" value="Genomic_DNA"/>
</dbReference>
<dbReference type="GO" id="GO:0006534">
    <property type="term" value="P:cysteine metabolic process"/>
    <property type="evidence" value="ECO:0007669"/>
    <property type="project" value="InterPro"/>
</dbReference>
<dbReference type="RefSeq" id="WP_354639305.1">
    <property type="nucleotide sequence ID" value="NZ_CP159872.1"/>
</dbReference>
<keyword evidence="4 8" id="KW-0808">Transferase</keyword>
<comment type="similarity">
    <text evidence="2">Belongs to the class-V pyridoxal-phosphate-dependent aminotransferase family. Csd subfamily.</text>
</comment>
<comment type="catalytic activity">
    <reaction evidence="6">
        <text>(sulfur carrier)-H + L-cysteine = (sulfur carrier)-SH + L-alanine</text>
        <dbReference type="Rhea" id="RHEA:43892"/>
        <dbReference type="Rhea" id="RHEA-COMP:14737"/>
        <dbReference type="Rhea" id="RHEA-COMP:14739"/>
        <dbReference type="ChEBI" id="CHEBI:29917"/>
        <dbReference type="ChEBI" id="CHEBI:35235"/>
        <dbReference type="ChEBI" id="CHEBI:57972"/>
        <dbReference type="ChEBI" id="CHEBI:64428"/>
        <dbReference type="EC" id="2.8.1.7"/>
    </reaction>
</comment>
<dbReference type="PANTHER" id="PTHR43586:SF8">
    <property type="entry name" value="CYSTEINE DESULFURASE 1, CHLOROPLASTIC"/>
    <property type="match status" value="1"/>
</dbReference>
<accession>A0AAU8JST1</accession>
<evidence type="ECO:0000313" key="8">
    <source>
        <dbReference type="EMBL" id="XCM78990.1"/>
    </source>
</evidence>
<dbReference type="InterPro" id="IPR010970">
    <property type="entry name" value="Cys_dSase_SufS"/>
</dbReference>
<dbReference type="GO" id="GO:0031071">
    <property type="term" value="F:cysteine desulfurase activity"/>
    <property type="evidence" value="ECO:0007669"/>
    <property type="project" value="UniProtKB-EC"/>
</dbReference>
<dbReference type="InterPro" id="IPR015424">
    <property type="entry name" value="PyrdxlP-dep_Trfase"/>
</dbReference>
<protein>
    <recommendedName>
        <fullName evidence="3">cysteine desulfurase</fullName>
        <ecNumber evidence="3">2.8.1.7</ecNumber>
    </recommendedName>
</protein>
<organism evidence="8">
    <name type="scientific">Kitasatospora camelliae</name>
    <dbReference type="NCBI Taxonomy" id="3156397"/>
    <lineage>
        <taxon>Bacteria</taxon>
        <taxon>Bacillati</taxon>
        <taxon>Actinomycetota</taxon>
        <taxon>Actinomycetes</taxon>
        <taxon>Kitasatosporales</taxon>
        <taxon>Streptomycetaceae</taxon>
        <taxon>Kitasatospora</taxon>
    </lineage>
</organism>
<dbReference type="InterPro" id="IPR015421">
    <property type="entry name" value="PyrdxlP-dep_Trfase_major"/>
</dbReference>
<evidence type="ECO:0000259" key="7">
    <source>
        <dbReference type="Pfam" id="PF00266"/>
    </source>
</evidence>
<sequence>MPIDAVKLREDFPILHRRVGDAPLVYLDSAATTQKPLAVLDAEREFYLTRNAAVHRGAHRLAEEATEAYERARATVAAFVGARPEETVFTRNATEGINLIAYALGTAGRIRPGDRIVVTEMEHHANLVPWQQLAERTGARLEWLTLTDEGRLDLDGLDRLLDERTRVVALTHQSNVLGTVNPVRRIADRAHAVGALVVVDGAQSVPHRPLDVTDLGADALVFSGHKMLGPSGVGVLWGRYGLLESLPPFLTGGSMVELVEMDRTTFLPPPQRFEAGVPMTAQAVGLAAAVDYLNALGMAEVAAHEDELTGYALRLLREIPGVRIIGPADPVDRGSAVSFTVDGIHPHDVGQVLDERGIAVRVGHHCARPVARRFGVPATTRASFHVYNTPDEVEALAAGVRAAQAYFAR</sequence>
<dbReference type="GO" id="GO:0030170">
    <property type="term" value="F:pyridoxal phosphate binding"/>
    <property type="evidence" value="ECO:0007669"/>
    <property type="project" value="InterPro"/>
</dbReference>
<dbReference type="InterPro" id="IPR000192">
    <property type="entry name" value="Aminotrans_V_dom"/>
</dbReference>
<evidence type="ECO:0000256" key="3">
    <source>
        <dbReference type="ARBA" id="ARBA00012239"/>
    </source>
</evidence>
<comment type="cofactor">
    <cofactor evidence="1">
        <name>pyridoxal 5'-phosphate</name>
        <dbReference type="ChEBI" id="CHEBI:597326"/>
    </cofactor>
</comment>
<dbReference type="PANTHER" id="PTHR43586">
    <property type="entry name" value="CYSTEINE DESULFURASE"/>
    <property type="match status" value="1"/>
</dbReference>
<dbReference type="Gene3D" id="3.90.1150.10">
    <property type="entry name" value="Aspartate Aminotransferase, domain 1"/>
    <property type="match status" value="1"/>
</dbReference>
<dbReference type="CDD" id="cd06453">
    <property type="entry name" value="SufS_like"/>
    <property type="match status" value="1"/>
</dbReference>
<dbReference type="AlphaFoldDB" id="A0AAU8JST1"/>
<dbReference type="EC" id="2.8.1.7" evidence="3"/>
<evidence type="ECO:0000256" key="6">
    <source>
        <dbReference type="ARBA" id="ARBA00050776"/>
    </source>
</evidence>
<feature type="domain" description="Aminotransferase class V" evidence="7">
    <location>
        <begin position="25"/>
        <end position="396"/>
    </location>
</feature>
<dbReference type="InterPro" id="IPR015422">
    <property type="entry name" value="PyrdxlP-dep_Trfase_small"/>
</dbReference>
<dbReference type="SUPFAM" id="SSF53383">
    <property type="entry name" value="PLP-dependent transferases"/>
    <property type="match status" value="1"/>
</dbReference>
<keyword evidence="5" id="KW-0663">Pyridoxal phosphate</keyword>
<name>A0AAU8JST1_9ACTN</name>
<dbReference type="Pfam" id="PF00266">
    <property type="entry name" value="Aminotran_5"/>
    <property type="match status" value="1"/>
</dbReference>
<evidence type="ECO:0000256" key="1">
    <source>
        <dbReference type="ARBA" id="ARBA00001933"/>
    </source>
</evidence>
<evidence type="ECO:0000256" key="2">
    <source>
        <dbReference type="ARBA" id="ARBA00010447"/>
    </source>
</evidence>
<dbReference type="Gene3D" id="3.40.640.10">
    <property type="entry name" value="Type I PLP-dependent aspartate aminotransferase-like (Major domain)"/>
    <property type="match status" value="1"/>
</dbReference>
<dbReference type="KEGG" id="kcm:ABWK59_08635"/>
<dbReference type="NCBIfam" id="TIGR01979">
    <property type="entry name" value="sufS"/>
    <property type="match status" value="1"/>
</dbReference>
<evidence type="ECO:0000256" key="4">
    <source>
        <dbReference type="ARBA" id="ARBA00022679"/>
    </source>
</evidence>